<feature type="domain" description="Transglycosylase SLT" evidence="4">
    <location>
        <begin position="30"/>
        <end position="317"/>
    </location>
</feature>
<reference evidence="5 7" key="1">
    <citation type="journal article" date="2014" name="BMC Genomics">
        <title>The genome of the intracellular bacterium of the coastal bivalve, Solemya velum: a blueprint for thriving in and out of symbiosis.</title>
        <authorList>
            <person name="Dmytrenko O."/>
            <person name="Russell S.L."/>
            <person name="Loo W.T."/>
            <person name="Fontanez K.M."/>
            <person name="Liao L."/>
            <person name="Roeselers G."/>
            <person name="Sharma R."/>
            <person name="Stewart F.J."/>
            <person name="Newton I.L."/>
            <person name="Woyke T."/>
            <person name="Wu D."/>
            <person name="Lang J.M."/>
            <person name="Eisen J.A."/>
            <person name="Cavanaugh C.M."/>
        </authorList>
    </citation>
    <scope>NUCLEOTIDE SEQUENCE [LARGE SCALE GENOMIC DNA]</scope>
    <source>
        <strain evidence="5 7">WH</strain>
    </source>
</reference>
<feature type="region of interest" description="Disordered" evidence="2">
    <location>
        <begin position="238"/>
        <end position="259"/>
    </location>
</feature>
<feature type="chain" id="PRO_5010611221" evidence="3">
    <location>
        <begin position="19"/>
        <end position="324"/>
    </location>
</feature>
<dbReference type="InterPro" id="IPR031304">
    <property type="entry name" value="SLT_2"/>
</dbReference>
<dbReference type="Proteomes" id="UP000190962">
    <property type="component" value="Unassembled WGS sequence"/>
</dbReference>
<evidence type="ECO:0000256" key="2">
    <source>
        <dbReference type="SAM" id="MobiDB-lite"/>
    </source>
</evidence>
<evidence type="ECO:0000313" key="5">
    <source>
        <dbReference type="EMBL" id="KHF25409.1"/>
    </source>
</evidence>
<dbReference type="InterPro" id="IPR023346">
    <property type="entry name" value="Lysozyme-like_dom_sf"/>
</dbReference>
<dbReference type="Gene3D" id="1.10.8.350">
    <property type="entry name" value="Bacterial muramidase"/>
    <property type="match status" value="1"/>
</dbReference>
<dbReference type="InterPro" id="IPR043426">
    <property type="entry name" value="MltB-like"/>
</dbReference>
<evidence type="ECO:0000313" key="8">
    <source>
        <dbReference type="Proteomes" id="UP000190962"/>
    </source>
</evidence>
<dbReference type="PATRIC" id="fig|2340.3.peg.2028"/>
<evidence type="ECO:0000313" key="7">
    <source>
        <dbReference type="Proteomes" id="UP000030856"/>
    </source>
</evidence>
<dbReference type="PROSITE" id="PS51257">
    <property type="entry name" value="PROKAR_LIPOPROTEIN"/>
    <property type="match status" value="1"/>
</dbReference>
<organism evidence="5 7">
    <name type="scientific">Solemya velum gill symbiont</name>
    <dbReference type="NCBI Taxonomy" id="2340"/>
    <lineage>
        <taxon>Bacteria</taxon>
        <taxon>Pseudomonadati</taxon>
        <taxon>Pseudomonadota</taxon>
        <taxon>Gammaproteobacteria</taxon>
        <taxon>sulfur-oxidizing symbionts</taxon>
    </lineage>
</organism>
<evidence type="ECO:0000256" key="1">
    <source>
        <dbReference type="PIRSR" id="PIRSR611757-1"/>
    </source>
</evidence>
<evidence type="ECO:0000256" key="3">
    <source>
        <dbReference type="SAM" id="SignalP"/>
    </source>
</evidence>
<dbReference type="AlphaFoldDB" id="A0A0B0HC25"/>
<dbReference type="GeneID" id="86992319"/>
<sequence length="324" mass="36485">MKTIVFLISALLALSACASSQEKTISVTQKEFAQQMAEWHGFDAAAISAWLNKAQHRDSIIEAMTRPAEGKPWHLYRKIFITNRRIKGGVSFFNTHRDLLQRAYDEHGVDPYVITAIIGVETSYGANTGSYPVIDALKTLSFGYPRRADFFRKQLEEFFLMAREENLDPMQPKGSYAGAMGMPQFIPSSFRSYAIDFDADGKRNLWDNHADIIGSVANYFAVHGWQKNQPVARLLPTKPEGLEPGSRRGQKPNISPEQLKNAGITLTNGGESVGNTSIIKLQQEKAAEYWLGFNNFYVITRYNHSNLYAMAVYQLSEEIRKASK</sequence>
<comment type="caution">
    <text evidence="5">The sequence shown here is derived from an EMBL/GenBank/DDBJ whole genome shotgun (WGS) entry which is preliminary data.</text>
</comment>
<dbReference type="SUPFAM" id="SSF53955">
    <property type="entry name" value="Lysozyme-like"/>
    <property type="match status" value="1"/>
</dbReference>
<dbReference type="CDD" id="cd13399">
    <property type="entry name" value="Slt35-like"/>
    <property type="match status" value="1"/>
</dbReference>
<dbReference type="FunFam" id="1.10.8.350:FF:000001">
    <property type="entry name" value="Lytic murein transglycosylase B"/>
    <property type="match status" value="1"/>
</dbReference>
<protein>
    <submittedName>
        <fullName evidence="5">Lytic murein transglycosylase B</fullName>
    </submittedName>
</protein>
<evidence type="ECO:0000259" key="4">
    <source>
        <dbReference type="Pfam" id="PF13406"/>
    </source>
</evidence>
<gene>
    <name evidence="6" type="ORF">BOV88_10635</name>
    <name evidence="5" type="ORF">JV46_11160</name>
</gene>
<feature type="active site" evidence="1">
    <location>
        <position position="121"/>
    </location>
</feature>
<dbReference type="GO" id="GO:0008933">
    <property type="term" value="F:peptidoglycan lytic transglycosylase activity"/>
    <property type="evidence" value="ECO:0007669"/>
    <property type="project" value="TreeGrafter"/>
</dbReference>
<dbReference type="RefSeq" id="WP_043117634.1">
    <property type="nucleotide sequence ID" value="NZ_JRAA01000002.1"/>
</dbReference>
<dbReference type="OrthoDB" id="9772911at2"/>
<proteinExistence type="predicted"/>
<dbReference type="STRING" id="2340.JV46_11160"/>
<evidence type="ECO:0000313" key="6">
    <source>
        <dbReference type="EMBL" id="OOY34332.1"/>
    </source>
</evidence>
<feature type="signal peptide" evidence="3">
    <location>
        <begin position="1"/>
        <end position="18"/>
    </location>
</feature>
<name>A0A0B0HC25_SOVGS</name>
<dbReference type="NCBIfam" id="TIGR02282">
    <property type="entry name" value="MltB"/>
    <property type="match status" value="1"/>
</dbReference>
<dbReference type="Proteomes" id="UP000030856">
    <property type="component" value="Unassembled WGS sequence"/>
</dbReference>
<dbReference type="GO" id="GO:0009253">
    <property type="term" value="P:peptidoglycan catabolic process"/>
    <property type="evidence" value="ECO:0007669"/>
    <property type="project" value="TreeGrafter"/>
</dbReference>
<dbReference type="eggNOG" id="COG2951">
    <property type="taxonomic scope" value="Bacteria"/>
</dbReference>
<reference evidence="6 8" key="2">
    <citation type="submission" date="2016-11" db="EMBL/GenBank/DDBJ databases">
        <title>Mixed transmission modes and dynamic genome evolution in an obligate animal-bacterial symbiosis.</title>
        <authorList>
            <person name="Russell S.L."/>
            <person name="Corbett-Detig R.B."/>
            <person name="Cavanaugh C.M."/>
        </authorList>
    </citation>
    <scope>NUCLEOTIDE SEQUENCE [LARGE SCALE GENOMIC DNA]</scope>
    <source>
        <strain evidence="6">MA-KB16</strain>
    </source>
</reference>
<dbReference type="Gene3D" id="1.10.530.10">
    <property type="match status" value="1"/>
</dbReference>
<accession>A0A0B0HC25</accession>
<keyword evidence="3" id="KW-0732">Signal</keyword>
<dbReference type="EMBL" id="JRAA01000002">
    <property type="protein sequence ID" value="KHF25409.1"/>
    <property type="molecule type" value="Genomic_DNA"/>
</dbReference>
<dbReference type="PANTHER" id="PTHR30163:SF9">
    <property type="entry name" value="MEMBRANE-BOUND LYTIC MUREIN TRANSGLYCOSYLASE B"/>
    <property type="match status" value="1"/>
</dbReference>
<keyword evidence="7" id="KW-1185">Reference proteome</keyword>
<dbReference type="EMBL" id="MPNX01000017">
    <property type="protein sequence ID" value="OOY34332.1"/>
    <property type="molecule type" value="Genomic_DNA"/>
</dbReference>
<dbReference type="InterPro" id="IPR011757">
    <property type="entry name" value="Lytic_transglycosylase_MltB"/>
</dbReference>
<dbReference type="Pfam" id="PF13406">
    <property type="entry name" value="SLT_2"/>
    <property type="match status" value="1"/>
</dbReference>
<dbReference type="PANTHER" id="PTHR30163">
    <property type="entry name" value="MEMBRANE-BOUND LYTIC MUREIN TRANSGLYCOSYLASE B"/>
    <property type="match status" value="1"/>
</dbReference>